<dbReference type="GO" id="GO:0008270">
    <property type="term" value="F:zinc ion binding"/>
    <property type="evidence" value="ECO:0007669"/>
    <property type="project" value="UniProtKB-KW"/>
</dbReference>
<dbReference type="PANTHER" id="PTHR46481">
    <property type="entry name" value="ZINC FINGER BED DOMAIN-CONTAINING PROTEIN 4"/>
    <property type="match status" value="1"/>
</dbReference>
<proteinExistence type="predicted"/>
<reference evidence="13 14" key="1">
    <citation type="submission" date="2024-11" db="EMBL/GenBank/DDBJ databases">
        <title>A near-complete genome assembly of Cinchona calisaya.</title>
        <authorList>
            <person name="Lian D.C."/>
            <person name="Zhao X.W."/>
            <person name="Wei L."/>
        </authorList>
    </citation>
    <scope>NUCLEOTIDE SEQUENCE [LARGE SCALE GENOMIC DNA]</scope>
    <source>
        <tissue evidence="13">Nenye</tissue>
    </source>
</reference>
<keyword evidence="14" id="KW-1185">Reference proteome</keyword>
<dbReference type="Pfam" id="PF14372">
    <property type="entry name" value="hAT-like_RNase-H"/>
    <property type="match status" value="1"/>
</dbReference>
<evidence type="ECO:0000256" key="7">
    <source>
        <dbReference type="ARBA" id="ARBA00023125"/>
    </source>
</evidence>
<dbReference type="InterPro" id="IPR008906">
    <property type="entry name" value="HATC_C_dom"/>
</dbReference>
<keyword evidence="6" id="KW-0805">Transcription regulation</keyword>
<dbReference type="Pfam" id="PF05699">
    <property type="entry name" value="Dimer_Tnp_hAT"/>
    <property type="match status" value="1"/>
</dbReference>
<evidence type="ECO:0000256" key="5">
    <source>
        <dbReference type="ARBA" id="ARBA00022833"/>
    </source>
</evidence>
<keyword evidence="4 10" id="KW-0863">Zinc-finger</keyword>
<evidence type="ECO:0000256" key="1">
    <source>
        <dbReference type="ARBA" id="ARBA00004123"/>
    </source>
</evidence>
<dbReference type="InterPro" id="IPR025525">
    <property type="entry name" value="hAT-like_transposase_RNase-H"/>
</dbReference>
<organism evidence="13 14">
    <name type="scientific">Cinchona calisaya</name>
    <dbReference type="NCBI Taxonomy" id="153742"/>
    <lineage>
        <taxon>Eukaryota</taxon>
        <taxon>Viridiplantae</taxon>
        <taxon>Streptophyta</taxon>
        <taxon>Embryophyta</taxon>
        <taxon>Tracheophyta</taxon>
        <taxon>Spermatophyta</taxon>
        <taxon>Magnoliopsida</taxon>
        <taxon>eudicotyledons</taxon>
        <taxon>Gunneridae</taxon>
        <taxon>Pentapetalae</taxon>
        <taxon>asterids</taxon>
        <taxon>lamiids</taxon>
        <taxon>Gentianales</taxon>
        <taxon>Rubiaceae</taxon>
        <taxon>Cinchonoideae</taxon>
        <taxon>Cinchoneae</taxon>
        <taxon>Cinchona</taxon>
    </lineage>
</organism>
<evidence type="ECO:0000256" key="4">
    <source>
        <dbReference type="ARBA" id="ARBA00022771"/>
    </source>
</evidence>
<feature type="compositionally biased region" description="Polar residues" evidence="11">
    <location>
        <begin position="1"/>
        <end position="15"/>
    </location>
</feature>
<comment type="subcellular location">
    <subcellularLocation>
        <location evidence="1">Nucleus</location>
    </subcellularLocation>
</comment>
<keyword evidence="7" id="KW-0238">DNA-binding</keyword>
<dbReference type="EMBL" id="JBJUIK010000011">
    <property type="protein sequence ID" value="KAL3511911.1"/>
    <property type="molecule type" value="Genomic_DNA"/>
</dbReference>
<dbReference type="GO" id="GO:0005634">
    <property type="term" value="C:nucleus"/>
    <property type="evidence" value="ECO:0007669"/>
    <property type="project" value="UniProtKB-SubCell"/>
</dbReference>
<keyword evidence="3" id="KW-0479">Metal-binding</keyword>
<feature type="region of interest" description="Disordered" evidence="11">
    <location>
        <begin position="1"/>
        <end position="23"/>
    </location>
</feature>
<evidence type="ECO:0000313" key="14">
    <source>
        <dbReference type="Proteomes" id="UP001630127"/>
    </source>
</evidence>
<dbReference type="Proteomes" id="UP001630127">
    <property type="component" value="Unassembled WGS sequence"/>
</dbReference>
<evidence type="ECO:0000256" key="10">
    <source>
        <dbReference type="PROSITE-ProRule" id="PRU00027"/>
    </source>
</evidence>
<dbReference type="InterPro" id="IPR003656">
    <property type="entry name" value="Znf_BED"/>
</dbReference>
<evidence type="ECO:0000256" key="9">
    <source>
        <dbReference type="ARBA" id="ARBA00023242"/>
    </source>
</evidence>
<sequence>MATLIDNNGTPNSDTQHNKRRRKKSIVWEHFTIENINADCTRAFCKQCRKSFAYITGSKLAGTSHLKRHIALGICPMSRCNQENNQFATCTTNTKTNGAVDAIDRPRKRRRATPGSAGNAFDLERCYDIAKMIIQHDYPLHMVEDSGFVGFAKALHPQYNSVSINTIEEYILSIYLREKQNVLNFLAGIPGRVSLSLDLWTSDQTVGYAILTGHFVDCDWKLHRRVLSVITLPFPDSEVAFNHAVAACLTDWHLESKLFTLTLNQSFSNETIRGNLRGLLSIKNPATVNGQLIIGSCYARVLSSIAQEALCSLRKTIDKVRRSVKYVITSESHREKFAEVKQQLQVPSTKSLVIDEQTNWNTTYEMLLAASELKEVFFCLNISDSERLIPSLDEWRQVDTLCKYLKLLHDAASILTSEVYPTSNVFFHEVWKIQLELMNATMSPDLFIRNLIKPLKDKFDRYWKDCNLVLAVAVVMDPRFKMKLVEFSYNKIYSDDADSWIKLVYEGVHELYLEYFLHSLPVPTIPEEASESVIKAEIFQDDGLLSTADDGLSEFDIYDIISSQQHLKSELDLYLEESLLPRVQDFNALGWWKLNRLKYPILSKMAADILSIPISTVAPDSVFHTADRKMDSVRSTLKPTTVEALLCAKDWLKHEEPELISEDKAAIVKTELIYETKAAIVKTEY</sequence>
<keyword evidence="8" id="KW-0804">Transcription</keyword>
<dbReference type="InterPro" id="IPR012337">
    <property type="entry name" value="RNaseH-like_sf"/>
</dbReference>
<evidence type="ECO:0000256" key="8">
    <source>
        <dbReference type="ARBA" id="ARBA00023163"/>
    </source>
</evidence>
<dbReference type="SUPFAM" id="SSF53098">
    <property type="entry name" value="Ribonuclease H-like"/>
    <property type="match status" value="1"/>
</dbReference>
<dbReference type="GO" id="GO:0003677">
    <property type="term" value="F:DNA binding"/>
    <property type="evidence" value="ECO:0007669"/>
    <property type="project" value="UniProtKB-KW"/>
</dbReference>
<dbReference type="AlphaFoldDB" id="A0ABD2YX89"/>
<keyword evidence="9" id="KW-0539">Nucleus</keyword>
<evidence type="ECO:0000256" key="2">
    <source>
        <dbReference type="ARBA" id="ARBA00011738"/>
    </source>
</evidence>
<dbReference type="PROSITE" id="PS50808">
    <property type="entry name" value="ZF_BED"/>
    <property type="match status" value="1"/>
</dbReference>
<comment type="caution">
    <text evidence="13">The sequence shown here is derived from an EMBL/GenBank/DDBJ whole genome shotgun (WGS) entry which is preliminary data.</text>
</comment>
<name>A0ABD2YX89_9GENT</name>
<keyword evidence="5" id="KW-0862">Zinc</keyword>
<comment type="subunit">
    <text evidence="2">Homodimer.</text>
</comment>
<evidence type="ECO:0000256" key="11">
    <source>
        <dbReference type="SAM" id="MobiDB-lite"/>
    </source>
</evidence>
<dbReference type="InterPro" id="IPR052035">
    <property type="entry name" value="ZnF_BED_domain_contain"/>
</dbReference>
<dbReference type="SMART" id="SM00614">
    <property type="entry name" value="ZnF_BED"/>
    <property type="match status" value="1"/>
</dbReference>
<evidence type="ECO:0000313" key="13">
    <source>
        <dbReference type="EMBL" id="KAL3511911.1"/>
    </source>
</evidence>
<accession>A0ABD2YX89</accession>
<evidence type="ECO:0000256" key="3">
    <source>
        <dbReference type="ARBA" id="ARBA00022723"/>
    </source>
</evidence>
<feature type="domain" description="BED-type" evidence="12">
    <location>
        <begin position="22"/>
        <end position="87"/>
    </location>
</feature>
<gene>
    <name evidence="13" type="ORF">ACH5RR_024628</name>
</gene>
<dbReference type="GO" id="GO:0009791">
    <property type="term" value="P:post-embryonic development"/>
    <property type="evidence" value="ECO:0007669"/>
    <property type="project" value="UniProtKB-ARBA"/>
</dbReference>
<evidence type="ECO:0000259" key="12">
    <source>
        <dbReference type="PROSITE" id="PS50808"/>
    </source>
</evidence>
<dbReference type="InterPro" id="IPR036236">
    <property type="entry name" value="Znf_C2H2_sf"/>
</dbReference>
<dbReference type="PANTHER" id="PTHR46481:SF10">
    <property type="entry name" value="ZINC FINGER BED DOMAIN-CONTAINING PROTEIN 39"/>
    <property type="match status" value="1"/>
</dbReference>
<protein>
    <recommendedName>
        <fullName evidence="12">BED-type domain-containing protein</fullName>
    </recommendedName>
</protein>
<dbReference type="SUPFAM" id="SSF57667">
    <property type="entry name" value="beta-beta-alpha zinc fingers"/>
    <property type="match status" value="1"/>
</dbReference>
<evidence type="ECO:0000256" key="6">
    <source>
        <dbReference type="ARBA" id="ARBA00023015"/>
    </source>
</evidence>